<dbReference type="Proteomes" id="UP001449657">
    <property type="component" value="Chromosome"/>
</dbReference>
<feature type="domain" description="Histidine kinase" evidence="13">
    <location>
        <begin position="574"/>
        <end position="660"/>
    </location>
</feature>
<dbReference type="PROSITE" id="PS50109">
    <property type="entry name" value="HIS_KIN"/>
    <property type="match status" value="1"/>
</dbReference>
<evidence type="ECO:0000256" key="8">
    <source>
        <dbReference type="ARBA" id="ARBA00023012"/>
    </source>
</evidence>
<evidence type="ECO:0000256" key="12">
    <source>
        <dbReference type="SAM" id="SignalP"/>
    </source>
</evidence>
<dbReference type="Gene3D" id="1.20.5.1930">
    <property type="match status" value="1"/>
</dbReference>
<keyword evidence="11" id="KW-1133">Transmembrane helix</keyword>
<feature type="chain" id="PRO_5045152767" description="histidine kinase" evidence="12">
    <location>
        <begin position="29"/>
        <end position="675"/>
    </location>
</feature>
<dbReference type="EC" id="2.7.13.3" evidence="2"/>
<dbReference type="Pfam" id="PF13181">
    <property type="entry name" value="TPR_8"/>
    <property type="match status" value="1"/>
</dbReference>
<evidence type="ECO:0000256" key="5">
    <source>
        <dbReference type="ARBA" id="ARBA00022741"/>
    </source>
</evidence>
<evidence type="ECO:0000256" key="3">
    <source>
        <dbReference type="ARBA" id="ARBA00022553"/>
    </source>
</evidence>
<evidence type="ECO:0000256" key="2">
    <source>
        <dbReference type="ARBA" id="ARBA00012438"/>
    </source>
</evidence>
<feature type="signal peptide" evidence="12">
    <location>
        <begin position="1"/>
        <end position="28"/>
    </location>
</feature>
<proteinExistence type="predicted"/>
<dbReference type="SUPFAM" id="SSF55874">
    <property type="entry name" value="ATPase domain of HSP90 chaperone/DNA topoisomerase II/histidine kinase"/>
    <property type="match status" value="1"/>
</dbReference>
<evidence type="ECO:0000313" key="15">
    <source>
        <dbReference type="Proteomes" id="UP001449657"/>
    </source>
</evidence>
<accession>A0ABZ2Z0N9</accession>
<dbReference type="InterPro" id="IPR019734">
    <property type="entry name" value="TPR_rpt"/>
</dbReference>
<dbReference type="RefSeq" id="WP_341840017.1">
    <property type="nucleotide sequence ID" value="NZ_CP149792.1"/>
</dbReference>
<feature type="transmembrane region" description="Helical" evidence="11">
    <location>
        <begin position="412"/>
        <end position="433"/>
    </location>
</feature>
<keyword evidence="4" id="KW-0808">Transferase</keyword>
<evidence type="ECO:0000256" key="9">
    <source>
        <dbReference type="PROSITE-ProRule" id="PRU00339"/>
    </source>
</evidence>
<keyword evidence="9" id="KW-0802">TPR repeat</keyword>
<keyword evidence="6" id="KW-0418">Kinase</keyword>
<evidence type="ECO:0000256" key="11">
    <source>
        <dbReference type="SAM" id="Phobius"/>
    </source>
</evidence>
<evidence type="ECO:0000256" key="4">
    <source>
        <dbReference type="ARBA" id="ARBA00022679"/>
    </source>
</evidence>
<dbReference type="Pfam" id="PF07730">
    <property type="entry name" value="HisKA_3"/>
    <property type="match status" value="1"/>
</dbReference>
<dbReference type="PANTHER" id="PTHR24421">
    <property type="entry name" value="NITRATE/NITRITE SENSOR PROTEIN NARX-RELATED"/>
    <property type="match status" value="1"/>
</dbReference>
<keyword evidence="15" id="KW-1185">Reference proteome</keyword>
<keyword evidence="5" id="KW-0547">Nucleotide-binding</keyword>
<keyword evidence="11" id="KW-0472">Membrane</keyword>
<keyword evidence="8" id="KW-0902">Two-component regulatory system</keyword>
<dbReference type="InterPro" id="IPR011712">
    <property type="entry name" value="Sig_transdc_His_kin_sub3_dim/P"/>
</dbReference>
<dbReference type="Gene3D" id="1.25.40.10">
    <property type="entry name" value="Tetratricopeptide repeat domain"/>
    <property type="match status" value="2"/>
</dbReference>
<dbReference type="Gene3D" id="3.30.565.10">
    <property type="entry name" value="Histidine kinase-like ATPase, C-terminal domain"/>
    <property type="match status" value="1"/>
</dbReference>
<dbReference type="InterPro" id="IPR011990">
    <property type="entry name" value="TPR-like_helical_dom_sf"/>
</dbReference>
<reference evidence="14 15" key="1">
    <citation type="submission" date="2024-03" db="EMBL/GenBank/DDBJ databases">
        <title>Chitinophaga caseinilytica sp. nov., a casein hydrolysing bacterium isolated from forest soil.</title>
        <authorList>
            <person name="Lee D.S."/>
            <person name="Han D.M."/>
            <person name="Baek J.H."/>
            <person name="Choi D.G."/>
            <person name="Jeon J.H."/>
            <person name="Jeon C.O."/>
        </authorList>
    </citation>
    <scope>NUCLEOTIDE SEQUENCE [LARGE SCALE GENOMIC DNA]</scope>
    <source>
        <strain evidence="14 15">KACC 19118</strain>
    </source>
</reference>
<dbReference type="SUPFAM" id="SSF48452">
    <property type="entry name" value="TPR-like"/>
    <property type="match status" value="1"/>
</dbReference>
<keyword evidence="10" id="KW-0175">Coiled coil</keyword>
<organism evidence="14 15">
    <name type="scientific">Chitinophaga caseinilytica</name>
    <dbReference type="NCBI Taxonomy" id="2267521"/>
    <lineage>
        <taxon>Bacteria</taxon>
        <taxon>Pseudomonadati</taxon>
        <taxon>Bacteroidota</taxon>
        <taxon>Chitinophagia</taxon>
        <taxon>Chitinophagales</taxon>
        <taxon>Chitinophagaceae</taxon>
        <taxon>Chitinophaga</taxon>
    </lineage>
</organism>
<dbReference type="InterPro" id="IPR050482">
    <property type="entry name" value="Sensor_HK_TwoCompSys"/>
</dbReference>
<evidence type="ECO:0000256" key="7">
    <source>
        <dbReference type="ARBA" id="ARBA00022840"/>
    </source>
</evidence>
<feature type="repeat" description="TPR" evidence="9">
    <location>
        <begin position="211"/>
        <end position="244"/>
    </location>
</feature>
<dbReference type="InterPro" id="IPR036890">
    <property type="entry name" value="HATPase_C_sf"/>
</dbReference>
<comment type="catalytic activity">
    <reaction evidence="1">
        <text>ATP + protein L-histidine = ADP + protein N-phospho-L-histidine.</text>
        <dbReference type="EC" id="2.7.13.3"/>
    </reaction>
</comment>
<dbReference type="InterPro" id="IPR005467">
    <property type="entry name" value="His_kinase_dom"/>
</dbReference>
<keyword evidence="11" id="KW-0812">Transmembrane</keyword>
<dbReference type="EMBL" id="CP150096">
    <property type="protein sequence ID" value="WZN45263.1"/>
    <property type="molecule type" value="Genomic_DNA"/>
</dbReference>
<dbReference type="Pfam" id="PF02518">
    <property type="entry name" value="HATPase_c"/>
    <property type="match status" value="1"/>
</dbReference>
<dbReference type="SMART" id="SM00028">
    <property type="entry name" value="TPR"/>
    <property type="match status" value="4"/>
</dbReference>
<sequence>MQPRNSRTRTIIGICTLIFSITVFHAHAQTLEEVHRTHKAKLQNLKEDTLLADRLYDYAADLNELDNDTALILIDRALAISQRLGDRKRTGLMYEGRASILLAKGLLDSSISVYGKALEYHVPEKNFYRVGTAWTGIGNAFMQKGMLDTAAQAYFHGLEAYRQAGDSIRMAHAYNGLAITFSQMEQLEKSLEYLKKADALYVHARDTSNHVKMLINMGDKYTRINQADDALAVFREAVRVSDLGKYQFGRFYSRVAMGDLYATKKPYPDSALLYLREAEAISKGFNLPPLFISSMQETFGLAFYESGKFTMARDYLLRAEAGLLDVGHVPTLMQHYLLLTKVNVNLGLKDASINTLASYVRFRDSLQKTDVTTKVNELETKYRTLEKDKSLADQQLSITRKDLELRKKSQQLVLLGGGLLLVLALAGGAYFHFRQKQQLQQQQWQLMQKESELAMAQASMEGEEKERARIARNLHDGAGSILSGVKLYLNSLENQYGELTKSASYRNTLGLLNEAVTEIRDTSHNLMPRLLFEEGLDAAAGAYCEKLGRSNALAFEYQATGEPRRFHPRFELMVYRMLQELLGNAIKHAEATQVLVQLEFNEDGLGMTVEDDGKGIDASKGDAGIGMFSLKSRAAAFRGTMDVDSSAQGTSIHFDFPASSLTARMHATSDEAPAG</sequence>
<gene>
    <name evidence="14" type="ORF">WJU22_20395</name>
</gene>
<keyword evidence="12" id="KW-0732">Signal</keyword>
<dbReference type="CDD" id="cd16917">
    <property type="entry name" value="HATPase_UhpB-NarQ-NarX-like"/>
    <property type="match status" value="1"/>
</dbReference>
<evidence type="ECO:0000256" key="1">
    <source>
        <dbReference type="ARBA" id="ARBA00000085"/>
    </source>
</evidence>
<keyword evidence="7 14" id="KW-0067">ATP-binding</keyword>
<dbReference type="PROSITE" id="PS50005">
    <property type="entry name" value="TPR"/>
    <property type="match status" value="1"/>
</dbReference>
<evidence type="ECO:0000256" key="6">
    <source>
        <dbReference type="ARBA" id="ARBA00022777"/>
    </source>
</evidence>
<dbReference type="PANTHER" id="PTHR24421:SF10">
    <property type="entry name" value="NITRATE_NITRITE SENSOR PROTEIN NARQ"/>
    <property type="match status" value="1"/>
</dbReference>
<protein>
    <recommendedName>
        <fullName evidence="2">histidine kinase</fullName>
        <ecNumber evidence="2">2.7.13.3</ecNumber>
    </recommendedName>
</protein>
<name>A0ABZ2Z0N9_9BACT</name>
<feature type="coiled-coil region" evidence="10">
    <location>
        <begin position="368"/>
        <end position="395"/>
    </location>
</feature>
<keyword evidence="3" id="KW-0597">Phosphoprotein</keyword>
<evidence type="ECO:0000259" key="13">
    <source>
        <dbReference type="PROSITE" id="PS50109"/>
    </source>
</evidence>
<evidence type="ECO:0000313" key="14">
    <source>
        <dbReference type="EMBL" id="WZN45263.1"/>
    </source>
</evidence>
<dbReference type="SMART" id="SM00387">
    <property type="entry name" value="HATPase_c"/>
    <property type="match status" value="1"/>
</dbReference>
<dbReference type="InterPro" id="IPR003594">
    <property type="entry name" value="HATPase_dom"/>
</dbReference>
<evidence type="ECO:0000256" key="10">
    <source>
        <dbReference type="SAM" id="Coils"/>
    </source>
</evidence>
<dbReference type="GO" id="GO:0005524">
    <property type="term" value="F:ATP binding"/>
    <property type="evidence" value="ECO:0007669"/>
    <property type="project" value="UniProtKB-KW"/>
</dbReference>